<dbReference type="EMBL" id="JAKUCV010001340">
    <property type="protein sequence ID" value="KAJ4846794.1"/>
    <property type="molecule type" value="Genomic_DNA"/>
</dbReference>
<reference evidence="3" key="1">
    <citation type="submission" date="2022-02" db="EMBL/GenBank/DDBJ databases">
        <authorList>
            <person name="Henning P.M."/>
            <person name="McCubbin A.G."/>
            <person name="Shore J.S."/>
        </authorList>
    </citation>
    <scope>NUCLEOTIDE SEQUENCE</scope>
    <source>
        <strain evidence="3">F60SS</strain>
        <tissue evidence="3">Leaves</tissue>
    </source>
</reference>
<comment type="similarity">
    <text evidence="1">Belongs to the bacterial ribosomal protein bS6 family.</text>
</comment>
<accession>A0A9Q0JM92</accession>
<dbReference type="SUPFAM" id="SSF54995">
    <property type="entry name" value="Ribosomal protein S6"/>
    <property type="match status" value="1"/>
</dbReference>
<gene>
    <name evidence="3" type="ORF">Tsubulata_014109</name>
</gene>
<reference evidence="3" key="2">
    <citation type="journal article" date="2023" name="Plants (Basel)">
        <title>Annotation of the Turnera subulata (Passifloraceae) Draft Genome Reveals the S-Locus Evolved after the Divergence of Turneroideae from Passifloroideae in a Stepwise Manner.</title>
        <authorList>
            <person name="Henning P.M."/>
            <person name="Roalson E.H."/>
            <person name="Mir W."/>
            <person name="McCubbin A.G."/>
            <person name="Shore J.S."/>
        </authorList>
    </citation>
    <scope>NUCLEOTIDE SEQUENCE</scope>
    <source>
        <tissue evidence="3">Leaves</tissue>
    </source>
</reference>
<dbReference type="AlphaFoldDB" id="A0A9Q0JM92"/>
<comment type="caution">
    <text evidence="3">The sequence shown here is derived from an EMBL/GenBank/DDBJ whole genome shotgun (WGS) entry which is preliminary data.</text>
</comment>
<dbReference type="GO" id="GO:0006412">
    <property type="term" value="P:translation"/>
    <property type="evidence" value="ECO:0007669"/>
    <property type="project" value="InterPro"/>
</dbReference>
<organism evidence="3 4">
    <name type="scientific">Turnera subulata</name>
    <dbReference type="NCBI Taxonomy" id="218843"/>
    <lineage>
        <taxon>Eukaryota</taxon>
        <taxon>Viridiplantae</taxon>
        <taxon>Streptophyta</taxon>
        <taxon>Embryophyta</taxon>
        <taxon>Tracheophyta</taxon>
        <taxon>Spermatophyta</taxon>
        <taxon>Magnoliopsida</taxon>
        <taxon>eudicotyledons</taxon>
        <taxon>Gunneridae</taxon>
        <taxon>Pentapetalae</taxon>
        <taxon>rosids</taxon>
        <taxon>fabids</taxon>
        <taxon>Malpighiales</taxon>
        <taxon>Passifloraceae</taxon>
        <taxon>Turnera</taxon>
    </lineage>
</organism>
<dbReference type="InterPro" id="IPR000529">
    <property type="entry name" value="Ribosomal_bS6"/>
</dbReference>
<keyword evidence="4" id="KW-1185">Reference proteome</keyword>
<dbReference type="InterPro" id="IPR014717">
    <property type="entry name" value="Transl_elong_EF1B/ribsomal_bS6"/>
</dbReference>
<proteinExistence type="inferred from homology"/>
<feature type="region of interest" description="Disordered" evidence="2">
    <location>
        <begin position="70"/>
        <end position="101"/>
    </location>
</feature>
<dbReference type="GO" id="GO:0019843">
    <property type="term" value="F:rRNA binding"/>
    <property type="evidence" value="ECO:0007669"/>
    <property type="project" value="InterPro"/>
</dbReference>
<dbReference type="InterPro" id="IPR035980">
    <property type="entry name" value="Ribosomal_bS6_sf"/>
</dbReference>
<dbReference type="Pfam" id="PF01250">
    <property type="entry name" value="Ribosomal_S6"/>
    <property type="match status" value="1"/>
</dbReference>
<dbReference type="OrthoDB" id="10259681at2759"/>
<dbReference type="GO" id="GO:0005840">
    <property type="term" value="C:ribosome"/>
    <property type="evidence" value="ECO:0007669"/>
    <property type="project" value="InterPro"/>
</dbReference>
<protein>
    <submittedName>
        <fullName evidence="3">Uncharacterized protein</fullName>
    </submittedName>
</protein>
<dbReference type="GO" id="GO:0003735">
    <property type="term" value="F:structural constituent of ribosome"/>
    <property type="evidence" value="ECO:0007669"/>
    <property type="project" value="InterPro"/>
</dbReference>
<name>A0A9Q0JM92_9ROSI</name>
<evidence type="ECO:0000313" key="4">
    <source>
        <dbReference type="Proteomes" id="UP001141552"/>
    </source>
</evidence>
<sequence>MPLYDCVMLFKPQVKFESVMDLMARVGRHVCRRNGVITDVKTSRTVQLGYGVRKLDGRYYQVFKISMSGPTDADDNDGHTQHQQGAAVPEQGGPLAEVDCC</sequence>
<dbReference type="Gene3D" id="3.30.70.60">
    <property type="match status" value="1"/>
</dbReference>
<dbReference type="Proteomes" id="UP001141552">
    <property type="component" value="Unassembled WGS sequence"/>
</dbReference>
<evidence type="ECO:0000313" key="3">
    <source>
        <dbReference type="EMBL" id="KAJ4846794.1"/>
    </source>
</evidence>
<evidence type="ECO:0000256" key="1">
    <source>
        <dbReference type="ARBA" id="ARBA00009512"/>
    </source>
</evidence>
<evidence type="ECO:0000256" key="2">
    <source>
        <dbReference type="SAM" id="MobiDB-lite"/>
    </source>
</evidence>